<dbReference type="InterPro" id="IPR003661">
    <property type="entry name" value="HisK_dim/P_dom"/>
</dbReference>
<evidence type="ECO:0000313" key="10">
    <source>
        <dbReference type="EMBL" id="ANH82533.1"/>
    </source>
</evidence>
<keyword evidence="6" id="KW-0418">Kinase</keyword>
<dbReference type="KEGG" id="nia:A8C56_17525"/>
<evidence type="ECO:0000256" key="7">
    <source>
        <dbReference type="ARBA" id="ARBA00022989"/>
    </source>
</evidence>
<dbReference type="PANTHER" id="PTHR45436">
    <property type="entry name" value="SENSOR HISTIDINE KINASE YKOH"/>
    <property type="match status" value="1"/>
</dbReference>
<evidence type="ECO:0000256" key="5">
    <source>
        <dbReference type="ARBA" id="ARBA00022692"/>
    </source>
</evidence>
<evidence type="ECO:0000256" key="3">
    <source>
        <dbReference type="ARBA" id="ARBA00022553"/>
    </source>
</evidence>
<feature type="transmembrane region" description="Helical" evidence="8">
    <location>
        <begin position="7"/>
        <end position="25"/>
    </location>
</feature>
<dbReference type="SUPFAM" id="SSF55874">
    <property type="entry name" value="ATPase domain of HSP90 chaperone/DNA topoisomerase II/histidine kinase"/>
    <property type="match status" value="1"/>
</dbReference>
<dbReference type="SMART" id="SM00387">
    <property type="entry name" value="HATPase_c"/>
    <property type="match status" value="1"/>
</dbReference>
<sequence length="444" mass="51483">MRLINKISIWFLCIILVITPVTIFISHSSIKRKIIEFEIKRLASVNNHMADLMQQKQPVDAFLKNREVAIEPYNGTIPAENPRVKRQLEKIEGMSEKEMALFVTSYHTINGRNYKITSHNYFINPNEFFSSMFVTMLWKMLLISAAVFISARFFSKTLFRPFKKTLEAIRHFNVRQKKKLVLERSSIKEFNELNCFIEKMTTRILEEYATAREFSENASHELQTPLAVLRSKNELLTQTELNSQQAALIEQMQIEINKLSNITRSLVLLARLENHEFAIEEDVKFCKVAKNVINTYEYWADLKNIRVTQNIDAKVYIKTNPNLVDILVANLMRNAIRYNEEGGSIHVELTQDYFRISNTGQPIDIPHKDIFRRFKKGNQKNEGVGLGLAIVKQICEVCNFRVSYAYVEGRHIFCVYFNEKYLSEIAAIPSRPGTQLMVFAGAEA</sequence>
<keyword evidence="3" id="KW-0597">Phosphoprotein</keyword>
<dbReference type="InterPro" id="IPR003594">
    <property type="entry name" value="HATPase_dom"/>
</dbReference>
<dbReference type="InterPro" id="IPR005467">
    <property type="entry name" value="His_kinase_dom"/>
</dbReference>
<accession>A0A1A9I4Q3</accession>
<evidence type="ECO:0000256" key="8">
    <source>
        <dbReference type="SAM" id="Phobius"/>
    </source>
</evidence>
<keyword evidence="8" id="KW-0472">Membrane</keyword>
<dbReference type="Proteomes" id="UP000077667">
    <property type="component" value="Chromosome"/>
</dbReference>
<evidence type="ECO:0000256" key="6">
    <source>
        <dbReference type="ARBA" id="ARBA00022777"/>
    </source>
</evidence>
<feature type="domain" description="Histidine kinase" evidence="9">
    <location>
        <begin position="217"/>
        <end position="421"/>
    </location>
</feature>
<dbReference type="EMBL" id="CP015772">
    <property type="protein sequence ID" value="ANH82533.1"/>
    <property type="molecule type" value="Genomic_DNA"/>
</dbReference>
<dbReference type="Gene3D" id="1.10.287.130">
    <property type="match status" value="1"/>
</dbReference>
<keyword evidence="11" id="KW-1185">Reference proteome</keyword>
<dbReference type="STRING" id="1176587.A8C56_17525"/>
<dbReference type="EC" id="2.7.13.3" evidence="2"/>
<dbReference type="Gene3D" id="3.30.565.10">
    <property type="entry name" value="Histidine kinase-like ATPase, C-terminal domain"/>
    <property type="match status" value="1"/>
</dbReference>
<evidence type="ECO:0000259" key="9">
    <source>
        <dbReference type="PROSITE" id="PS50109"/>
    </source>
</evidence>
<dbReference type="InterPro" id="IPR036890">
    <property type="entry name" value="HATPase_C_sf"/>
</dbReference>
<keyword evidence="4" id="KW-0808">Transferase</keyword>
<dbReference type="PROSITE" id="PS50109">
    <property type="entry name" value="HIS_KIN"/>
    <property type="match status" value="1"/>
</dbReference>
<feature type="transmembrane region" description="Helical" evidence="8">
    <location>
        <begin position="128"/>
        <end position="154"/>
    </location>
</feature>
<evidence type="ECO:0000313" key="11">
    <source>
        <dbReference type="Proteomes" id="UP000077667"/>
    </source>
</evidence>
<evidence type="ECO:0000256" key="1">
    <source>
        <dbReference type="ARBA" id="ARBA00000085"/>
    </source>
</evidence>
<dbReference type="Pfam" id="PF00512">
    <property type="entry name" value="HisKA"/>
    <property type="match status" value="1"/>
</dbReference>
<comment type="catalytic activity">
    <reaction evidence="1">
        <text>ATP + protein L-histidine = ADP + protein N-phospho-L-histidine.</text>
        <dbReference type="EC" id="2.7.13.3"/>
    </reaction>
</comment>
<keyword evidence="5 8" id="KW-0812">Transmembrane</keyword>
<dbReference type="GO" id="GO:0005886">
    <property type="term" value="C:plasma membrane"/>
    <property type="evidence" value="ECO:0007669"/>
    <property type="project" value="TreeGrafter"/>
</dbReference>
<dbReference type="AlphaFoldDB" id="A0A1A9I4Q3"/>
<gene>
    <name evidence="10" type="ORF">A8C56_17525</name>
</gene>
<dbReference type="InterPro" id="IPR050428">
    <property type="entry name" value="TCS_sensor_his_kinase"/>
</dbReference>
<dbReference type="SUPFAM" id="SSF47384">
    <property type="entry name" value="Homodimeric domain of signal transducing histidine kinase"/>
    <property type="match status" value="1"/>
</dbReference>
<keyword evidence="7 8" id="KW-1133">Transmembrane helix</keyword>
<dbReference type="RefSeq" id="WP_067758928.1">
    <property type="nucleotide sequence ID" value="NZ_CP015772.1"/>
</dbReference>
<dbReference type="CDD" id="cd00082">
    <property type="entry name" value="HisKA"/>
    <property type="match status" value="1"/>
</dbReference>
<organism evidence="10 11">
    <name type="scientific">Niabella ginsenosidivorans</name>
    <dbReference type="NCBI Taxonomy" id="1176587"/>
    <lineage>
        <taxon>Bacteria</taxon>
        <taxon>Pseudomonadati</taxon>
        <taxon>Bacteroidota</taxon>
        <taxon>Chitinophagia</taxon>
        <taxon>Chitinophagales</taxon>
        <taxon>Chitinophagaceae</taxon>
        <taxon>Niabella</taxon>
    </lineage>
</organism>
<dbReference type="PANTHER" id="PTHR45436:SF5">
    <property type="entry name" value="SENSOR HISTIDINE KINASE TRCS"/>
    <property type="match status" value="1"/>
</dbReference>
<dbReference type="InterPro" id="IPR036097">
    <property type="entry name" value="HisK_dim/P_sf"/>
</dbReference>
<dbReference type="Pfam" id="PF02518">
    <property type="entry name" value="HATPase_c"/>
    <property type="match status" value="1"/>
</dbReference>
<dbReference type="SMART" id="SM00388">
    <property type="entry name" value="HisKA"/>
    <property type="match status" value="1"/>
</dbReference>
<evidence type="ECO:0000256" key="4">
    <source>
        <dbReference type="ARBA" id="ARBA00022679"/>
    </source>
</evidence>
<evidence type="ECO:0000256" key="2">
    <source>
        <dbReference type="ARBA" id="ARBA00012438"/>
    </source>
</evidence>
<protein>
    <recommendedName>
        <fullName evidence="2">histidine kinase</fullName>
        <ecNumber evidence="2">2.7.13.3</ecNumber>
    </recommendedName>
</protein>
<reference evidence="10 11" key="1">
    <citation type="submission" date="2016-05" db="EMBL/GenBank/DDBJ databases">
        <title>Niabella ginsenosidivorans BS26 whole genome sequencing.</title>
        <authorList>
            <person name="Im W.T."/>
            <person name="Siddiqi M.Z."/>
        </authorList>
    </citation>
    <scope>NUCLEOTIDE SEQUENCE [LARGE SCALE GENOMIC DNA]</scope>
    <source>
        <strain evidence="10 11">BS26</strain>
    </source>
</reference>
<name>A0A1A9I4Q3_9BACT</name>
<proteinExistence type="predicted"/>
<dbReference type="GO" id="GO:0000155">
    <property type="term" value="F:phosphorelay sensor kinase activity"/>
    <property type="evidence" value="ECO:0007669"/>
    <property type="project" value="InterPro"/>
</dbReference>
<dbReference type="OrthoDB" id="1522504at2"/>